<dbReference type="InParanoid" id="A0A0C3CWR7"/>
<evidence type="ECO:0000256" key="4">
    <source>
        <dbReference type="PIRSR" id="PIRSR601310-3"/>
    </source>
</evidence>
<keyword evidence="8" id="KW-1185">Reference proteome</keyword>
<dbReference type="SUPFAM" id="SSF54197">
    <property type="entry name" value="HIT-like"/>
    <property type="match status" value="1"/>
</dbReference>
<dbReference type="PANTHER" id="PTHR12486">
    <property type="entry name" value="APRATAXIN-RELATED"/>
    <property type="match status" value="1"/>
</dbReference>
<dbReference type="AlphaFoldDB" id="A0A0C3CWR7"/>
<keyword evidence="2" id="KW-0378">Hydrolase</keyword>
<evidence type="ECO:0000256" key="2">
    <source>
        <dbReference type="ARBA" id="ARBA00022801"/>
    </source>
</evidence>
<dbReference type="Pfam" id="PF11969">
    <property type="entry name" value="DcpS_C"/>
    <property type="match status" value="1"/>
</dbReference>
<dbReference type="Proteomes" id="UP000053989">
    <property type="component" value="Unassembled WGS sequence"/>
</dbReference>
<dbReference type="GO" id="GO:0000166">
    <property type="term" value="F:nucleotide binding"/>
    <property type="evidence" value="ECO:0007669"/>
    <property type="project" value="UniProtKB-KW"/>
</dbReference>
<dbReference type="Gene3D" id="3.30.428.10">
    <property type="entry name" value="HIT-like"/>
    <property type="match status" value="1"/>
</dbReference>
<feature type="domain" description="HIT" evidence="6">
    <location>
        <begin position="41"/>
        <end position="149"/>
    </location>
</feature>
<gene>
    <name evidence="7" type="ORF">SCLCIDRAFT_1223278</name>
</gene>
<evidence type="ECO:0000256" key="1">
    <source>
        <dbReference type="ARBA" id="ARBA00022741"/>
    </source>
</evidence>
<sequence length="189" mass="21565">MVGLFDHEWLFCRKTTLKSKGIQLDDNSDSDAPPYSILNCVFCHSYTSNRDAFHVVWEDADFMAFRNIKPAAQHHIQLIPKHHIASVRDLTINDVDLVKRMEQIGNEILDRLQVPSTHRKMGFHIPPFNSIHHLHMHVQALPYVSSLRRIGYPVVGGFGPFDKGFSWFVDVGQTVQILQCGCRVGVFPS</sequence>
<evidence type="ECO:0000259" key="6">
    <source>
        <dbReference type="PROSITE" id="PS51084"/>
    </source>
</evidence>
<evidence type="ECO:0000313" key="7">
    <source>
        <dbReference type="EMBL" id="KIM53010.1"/>
    </source>
</evidence>
<name>A0A0C3CWR7_9AGAM</name>
<organism evidence="7 8">
    <name type="scientific">Scleroderma citrinum Foug A</name>
    <dbReference type="NCBI Taxonomy" id="1036808"/>
    <lineage>
        <taxon>Eukaryota</taxon>
        <taxon>Fungi</taxon>
        <taxon>Dikarya</taxon>
        <taxon>Basidiomycota</taxon>
        <taxon>Agaricomycotina</taxon>
        <taxon>Agaricomycetes</taxon>
        <taxon>Agaricomycetidae</taxon>
        <taxon>Boletales</taxon>
        <taxon>Sclerodermatineae</taxon>
        <taxon>Sclerodermataceae</taxon>
        <taxon>Scleroderma</taxon>
    </lineage>
</organism>
<dbReference type="STRING" id="1036808.A0A0C3CWR7"/>
<dbReference type="PROSITE" id="PS51084">
    <property type="entry name" value="HIT_2"/>
    <property type="match status" value="1"/>
</dbReference>
<dbReference type="PRINTS" id="PR00332">
    <property type="entry name" value="HISTRIAD"/>
</dbReference>
<evidence type="ECO:0000256" key="5">
    <source>
        <dbReference type="PROSITE-ProRule" id="PRU00464"/>
    </source>
</evidence>
<evidence type="ECO:0000313" key="8">
    <source>
        <dbReference type="Proteomes" id="UP000053989"/>
    </source>
</evidence>
<feature type="short sequence motif" description="Histidine triad motif" evidence="4 5">
    <location>
        <begin position="133"/>
        <end position="137"/>
    </location>
</feature>
<protein>
    <recommendedName>
        <fullName evidence="6">HIT domain-containing protein</fullName>
    </recommendedName>
</protein>
<reference evidence="8" key="2">
    <citation type="submission" date="2015-01" db="EMBL/GenBank/DDBJ databases">
        <title>Evolutionary Origins and Diversification of the Mycorrhizal Mutualists.</title>
        <authorList>
            <consortium name="DOE Joint Genome Institute"/>
            <consortium name="Mycorrhizal Genomics Consortium"/>
            <person name="Kohler A."/>
            <person name="Kuo A."/>
            <person name="Nagy L.G."/>
            <person name="Floudas D."/>
            <person name="Copeland A."/>
            <person name="Barry K.W."/>
            <person name="Cichocki N."/>
            <person name="Veneault-Fourrey C."/>
            <person name="LaButti K."/>
            <person name="Lindquist E.A."/>
            <person name="Lipzen A."/>
            <person name="Lundell T."/>
            <person name="Morin E."/>
            <person name="Murat C."/>
            <person name="Riley R."/>
            <person name="Ohm R."/>
            <person name="Sun H."/>
            <person name="Tunlid A."/>
            <person name="Henrissat B."/>
            <person name="Grigoriev I.V."/>
            <person name="Hibbett D.S."/>
            <person name="Martin F."/>
        </authorList>
    </citation>
    <scope>NUCLEOTIDE SEQUENCE [LARGE SCALE GENOMIC DNA]</scope>
    <source>
        <strain evidence="8">Foug A</strain>
    </source>
</reference>
<dbReference type="GO" id="GO:0016787">
    <property type="term" value="F:hydrolase activity"/>
    <property type="evidence" value="ECO:0007669"/>
    <property type="project" value="UniProtKB-KW"/>
</dbReference>
<dbReference type="HOGENOM" id="CLU_056776_4_1_1"/>
<feature type="non-terminal residue" evidence="7">
    <location>
        <position position="1"/>
    </location>
</feature>
<evidence type="ECO:0000256" key="3">
    <source>
        <dbReference type="PIRSR" id="PIRSR601310-1"/>
    </source>
</evidence>
<dbReference type="InterPro" id="IPR036265">
    <property type="entry name" value="HIT-like_sf"/>
</dbReference>
<dbReference type="EMBL" id="KN822193">
    <property type="protein sequence ID" value="KIM53010.1"/>
    <property type="molecule type" value="Genomic_DNA"/>
</dbReference>
<dbReference type="InterPro" id="IPR011146">
    <property type="entry name" value="HIT-like"/>
</dbReference>
<dbReference type="PANTHER" id="PTHR12486:SF5">
    <property type="entry name" value="ADENOSINE 5'-MONOPHOSPHORAMIDASE HINT3"/>
    <property type="match status" value="1"/>
</dbReference>
<keyword evidence="1" id="KW-0547">Nucleotide-binding</keyword>
<dbReference type="InterPro" id="IPR001310">
    <property type="entry name" value="Histidine_triad_HIT"/>
</dbReference>
<feature type="active site" description="Tele-AMP-histidine intermediate" evidence="3">
    <location>
        <position position="135"/>
    </location>
</feature>
<accession>A0A0C3CWR7</accession>
<dbReference type="OrthoDB" id="1915375at2759"/>
<proteinExistence type="predicted"/>
<reference evidence="7 8" key="1">
    <citation type="submission" date="2014-04" db="EMBL/GenBank/DDBJ databases">
        <authorList>
            <consortium name="DOE Joint Genome Institute"/>
            <person name="Kuo A."/>
            <person name="Kohler A."/>
            <person name="Nagy L.G."/>
            <person name="Floudas D."/>
            <person name="Copeland A."/>
            <person name="Barry K.W."/>
            <person name="Cichocki N."/>
            <person name="Veneault-Fourrey C."/>
            <person name="LaButti K."/>
            <person name="Lindquist E.A."/>
            <person name="Lipzen A."/>
            <person name="Lundell T."/>
            <person name="Morin E."/>
            <person name="Murat C."/>
            <person name="Sun H."/>
            <person name="Tunlid A."/>
            <person name="Henrissat B."/>
            <person name="Grigoriev I.V."/>
            <person name="Hibbett D.S."/>
            <person name="Martin F."/>
            <person name="Nordberg H.P."/>
            <person name="Cantor M.N."/>
            <person name="Hua S.X."/>
        </authorList>
    </citation>
    <scope>NUCLEOTIDE SEQUENCE [LARGE SCALE GENOMIC DNA]</scope>
    <source>
        <strain evidence="7 8">Foug A</strain>
    </source>
</reference>